<feature type="domain" description="F-box" evidence="1">
    <location>
        <begin position="2"/>
        <end position="50"/>
    </location>
</feature>
<protein>
    <recommendedName>
        <fullName evidence="1">F-box domain-containing protein</fullName>
    </recommendedName>
</protein>
<accession>A0A0U5GEN8</accession>
<organism evidence="2 3">
    <name type="scientific">Aspergillus calidoustus</name>
    <dbReference type="NCBI Taxonomy" id="454130"/>
    <lineage>
        <taxon>Eukaryota</taxon>
        <taxon>Fungi</taxon>
        <taxon>Dikarya</taxon>
        <taxon>Ascomycota</taxon>
        <taxon>Pezizomycotina</taxon>
        <taxon>Eurotiomycetes</taxon>
        <taxon>Eurotiomycetidae</taxon>
        <taxon>Eurotiales</taxon>
        <taxon>Aspergillaceae</taxon>
        <taxon>Aspergillus</taxon>
        <taxon>Aspergillus subgen. Nidulantes</taxon>
    </lineage>
</organism>
<sequence>MPRNLTELPAEIINVITSYLRNRDIKTLRLTCKLLCNTVELRLNHVFLSANPLNIAVFLAIANSETFRHGVQEIIWDDARFYNLPDAVPFNEPDKESGCPEWFVSQCKENIENRWMRKGPNIDRHIDRAKQIAAKSGMTMQQSWQYFQTLCQQQEDVIRLNKDAEALAYGLRRLPALKRVTITPAAHGWIFAPLYETPMIRAFPEGFNYPIPRGWPHIPGGDLKPQPGQWEIEGVREEFRGFGIATRALAEYPHHQVSEFVIDVNGLDTGLDCSVFKEPCAEYDDFATLLGHPGFTRLDLALLVNTMGLHRWLSFHTTHLHRALSAAHALQHISLHTTVAPDPRAQPTPLRTVFPAENWPSLRHFQLSGLIVDKDDLVAFLATLLTRTLRSVHLGFLYFPEGRGSWRALLDDMRDKLDWRAAANEKDLADRRRRVRVTLATPTRDYQIGHAVWIEEEVQAFLYGNGVNPFSPGSEDTISSGFGVVRDSFEPAE</sequence>
<dbReference type="AlphaFoldDB" id="A0A0U5GEN8"/>
<evidence type="ECO:0000259" key="1">
    <source>
        <dbReference type="PROSITE" id="PS50181"/>
    </source>
</evidence>
<gene>
    <name evidence="2" type="ORF">ASPCAL13332</name>
</gene>
<reference evidence="3" key="1">
    <citation type="journal article" date="2016" name="Genome Announc.">
        <title>Draft genome sequences of fungus Aspergillus calidoustus.</title>
        <authorList>
            <person name="Horn F."/>
            <person name="Linde J."/>
            <person name="Mattern D.J."/>
            <person name="Walther G."/>
            <person name="Guthke R."/>
            <person name="Scherlach K."/>
            <person name="Martin K."/>
            <person name="Brakhage A.A."/>
            <person name="Petzke L."/>
            <person name="Valiante V."/>
        </authorList>
    </citation>
    <scope>NUCLEOTIDE SEQUENCE [LARGE SCALE GENOMIC DNA]</scope>
    <source>
        <strain evidence="3">SF006504</strain>
    </source>
</reference>
<dbReference type="EMBL" id="CDMC01000017">
    <property type="protein sequence ID" value="CEL10208.1"/>
    <property type="molecule type" value="Genomic_DNA"/>
</dbReference>
<evidence type="ECO:0000313" key="3">
    <source>
        <dbReference type="Proteomes" id="UP000054771"/>
    </source>
</evidence>
<dbReference type="OMA" id="HICLRST"/>
<dbReference type="STRING" id="454130.A0A0U5GEN8"/>
<dbReference type="InterPro" id="IPR001810">
    <property type="entry name" value="F-box_dom"/>
</dbReference>
<proteinExistence type="predicted"/>
<dbReference type="OrthoDB" id="5422579at2759"/>
<dbReference type="Proteomes" id="UP000054771">
    <property type="component" value="Unassembled WGS sequence"/>
</dbReference>
<keyword evidence="3" id="KW-1185">Reference proteome</keyword>
<name>A0A0U5GEN8_ASPCI</name>
<dbReference type="PROSITE" id="PS50181">
    <property type="entry name" value="FBOX"/>
    <property type="match status" value="1"/>
</dbReference>
<evidence type="ECO:0000313" key="2">
    <source>
        <dbReference type="EMBL" id="CEL10208.1"/>
    </source>
</evidence>